<proteinExistence type="inferred from homology"/>
<feature type="domain" description="GST C-terminal" evidence="5">
    <location>
        <begin position="179"/>
        <end position="301"/>
    </location>
</feature>
<dbReference type="PANTHER" id="PTHR42673:SF4">
    <property type="entry name" value="MALEYLACETOACETATE ISOMERASE"/>
    <property type="match status" value="1"/>
</dbReference>
<dbReference type="GO" id="GO:0006749">
    <property type="term" value="P:glutathione metabolic process"/>
    <property type="evidence" value="ECO:0007669"/>
    <property type="project" value="TreeGrafter"/>
</dbReference>
<reference evidence="7" key="1">
    <citation type="submission" date="2015-09" db="EMBL/GenBank/DDBJ databases">
        <authorList>
            <person name="Fill T.P."/>
            <person name="Baretta J.F."/>
            <person name="de Almeida L.G."/>
            <person name="Rocha M."/>
            <person name="de Souza D.H."/>
            <person name="Malavazi I."/>
            <person name="Cerdeira L.T."/>
            <person name="Hong H."/>
            <person name="Samborskyy M."/>
            <person name="de Vasconcelos A.T."/>
            <person name="Leadlay P."/>
            <person name="Rodrigues-Filho E."/>
        </authorList>
    </citation>
    <scope>NUCLEOTIDE SEQUENCE [LARGE SCALE GENOMIC DNA]</scope>
    <source>
        <strain evidence="7">LaBioMMi 136</strain>
    </source>
</reference>
<dbReference type="EMBL" id="LJBN01000183">
    <property type="protein sequence ID" value="OOQ84231.1"/>
    <property type="molecule type" value="Genomic_DNA"/>
</dbReference>
<dbReference type="InterPro" id="IPR036282">
    <property type="entry name" value="Glutathione-S-Trfase_C_sf"/>
</dbReference>
<dbReference type="Gene3D" id="1.20.1050.10">
    <property type="match status" value="1"/>
</dbReference>
<dbReference type="CDD" id="cd03191">
    <property type="entry name" value="GST_C_Zeta"/>
    <property type="match status" value="1"/>
</dbReference>
<evidence type="ECO:0000313" key="7">
    <source>
        <dbReference type="Proteomes" id="UP000190744"/>
    </source>
</evidence>
<dbReference type="SUPFAM" id="SSF52833">
    <property type="entry name" value="Thioredoxin-like"/>
    <property type="match status" value="1"/>
</dbReference>
<dbReference type="InterPro" id="IPR010987">
    <property type="entry name" value="Glutathione-S-Trfase_C-like"/>
</dbReference>
<dbReference type="Gene3D" id="3.40.30.10">
    <property type="entry name" value="Glutaredoxin"/>
    <property type="match status" value="1"/>
</dbReference>
<dbReference type="CDD" id="cd03042">
    <property type="entry name" value="GST_N_Zeta"/>
    <property type="match status" value="1"/>
</dbReference>
<feature type="domain" description="GST N-terminal" evidence="4">
    <location>
        <begin position="87"/>
        <end position="172"/>
    </location>
</feature>
<dbReference type="InterPro" id="IPR034333">
    <property type="entry name" value="GST_Zeta_N"/>
</dbReference>
<dbReference type="PROSITE" id="PS50405">
    <property type="entry name" value="GST_CTER"/>
    <property type="match status" value="1"/>
</dbReference>
<dbReference type="InterPro" id="IPR005955">
    <property type="entry name" value="GST_Zeta"/>
</dbReference>
<dbReference type="PROSITE" id="PS50404">
    <property type="entry name" value="GST_NTER"/>
    <property type="match status" value="1"/>
</dbReference>
<organism evidence="6 7">
    <name type="scientific">Penicillium brasilianum</name>
    <dbReference type="NCBI Taxonomy" id="104259"/>
    <lineage>
        <taxon>Eukaryota</taxon>
        <taxon>Fungi</taxon>
        <taxon>Dikarya</taxon>
        <taxon>Ascomycota</taxon>
        <taxon>Pezizomycotina</taxon>
        <taxon>Eurotiomycetes</taxon>
        <taxon>Eurotiomycetidae</taxon>
        <taxon>Eurotiales</taxon>
        <taxon>Aspergillaceae</taxon>
        <taxon>Penicillium</taxon>
    </lineage>
</organism>
<gene>
    <name evidence="6" type="primary">maiA</name>
    <name evidence="6" type="ORF">PEBR_33777</name>
</gene>
<dbReference type="GO" id="GO:0005739">
    <property type="term" value="C:mitochondrion"/>
    <property type="evidence" value="ECO:0007669"/>
    <property type="project" value="TreeGrafter"/>
</dbReference>
<feature type="region of interest" description="Disordered" evidence="3">
    <location>
        <begin position="1"/>
        <end position="32"/>
    </location>
</feature>
<dbReference type="InterPro" id="IPR034330">
    <property type="entry name" value="GST_Zeta_C"/>
</dbReference>
<dbReference type="SUPFAM" id="SSF47616">
    <property type="entry name" value="GST C-terminal domain-like"/>
    <property type="match status" value="1"/>
</dbReference>
<evidence type="ECO:0000259" key="4">
    <source>
        <dbReference type="PROSITE" id="PS50404"/>
    </source>
</evidence>
<evidence type="ECO:0000259" key="5">
    <source>
        <dbReference type="PROSITE" id="PS50405"/>
    </source>
</evidence>
<evidence type="ECO:0000256" key="2">
    <source>
        <dbReference type="ARBA" id="ARBA00010007"/>
    </source>
</evidence>
<sequence length="306" mass="33741">MTPLESGGKRRAGGRNFRAPANGSSPDGFDEPQLEVRGIPGVHSIVYSWIARKHDINIFWFYNPILTFPDKFVSPPTTQPPPSKMPDKVTLYTYFRSSCSARLRIALHLKNIPFTPIFVNLLRDEQSSPANRTINPSGTVPTLLITQGSDTVTITQSLAALEYLEEAFPDNGPSLLPSSAHDRALVRTLSQIIACDVQPVTNLRILKRVAPLGADRAAWSKDLIEDGLRAYEAIAEKSAGRFSVGDQITMADVCLVPAVWGAERVGVDLSGFPVVDRIMKNLEQEEAVRKGHWQTQPDTPEDLRAK</sequence>
<dbReference type="SFLD" id="SFLDG00358">
    <property type="entry name" value="Main_(cytGST)"/>
    <property type="match status" value="1"/>
</dbReference>
<dbReference type="AlphaFoldDB" id="A0A1S9RFV3"/>
<protein>
    <submittedName>
        <fullName evidence="6">Maleylacetoacetate isomerase</fullName>
    </submittedName>
</protein>
<dbReference type="InterPro" id="IPR004045">
    <property type="entry name" value="Glutathione_S-Trfase_N"/>
</dbReference>
<dbReference type="FunFam" id="1.20.1050.10:FF:000010">
    <property type="entry name" value="Maleylacetoacetate isomerase isoform 1"/>
    <property type="match status" value="1"/>
</dbReference>
<comment type="pathway">
    <text evidence="1">Amino-acid degradation.</text>
</comment>
<name>A0A1S9RFV3_PENBI</name>
<evidence type="ECO:0000256" key="3">
    <source>
        <dbReference type="SAM" id="MobiDB-lite"/>
    </source>
</evidence>
<dbReference type="Pfam" id="PF13409">
    <property type="entry name" value="GST_N_2"/>
    <property type="match status" value="1"/>
</dbReference>
<evidence type="ECO:0000256" key="1">
    <source>
        <dbReference type="ARBA" id="ARBA00005023"/>
    </source>
</evidence>
<dbReference type="GO" id="GO:0016034">
    <property type="term" value="F:maleylacetoacetate isomerase activity"/>
    <property type="evidence" value="ECO:0007669"/>
    <property type="project" value="TreeGrafter"/>
</dbReference>
<keyword evidence="6" id="KW-0413">Isomerase</keyword>
<comment type="caution">
    <text evidence="6">The sequence shown here is derived from an EMBL/GenBank/DDBJ whole genome shotgun (WGS) entry which is preliminary data.</text>
</comment>
<accession>A0A1S9RFV3</accession>
<dbReference type="SFLD" id="SFLDS00019">
    <property type="entry name" value="Glutathione_Transferase_(cytos"/>
    <property type="match status" value="1"/>
</dbReference>
<dbReference type="NCBIfam" id="TIGR01262">
    <property type="entry name" value="maiA"/>
    <property type="match status" value="1"/>
</dbReference>
<dbReference type="Pfam" id="PF13410">
    <property type="entry name" value="GST_C_2"/>
    <property type="match status" value="1"/>
</dbReference>
<dbReference type="GO" id="GO:0006559">
    <property type="term" value="P:L-phenylalanine catabolic process"/>
    <property type="evidence" value="ECO:0007669"/>
    <property type="project" value="TreeGrafter"/>
</dbReference>
<dbReference type="Proteomes" id="UP000190744">
    <property type="component" value="Unassembled WGS sequence"/>
</dbReference>
<dbReference type="PANTHER" id="PTHR42673">
    <property type="entry name" value="MALEYLACETOACETATE ISOMERASE"/>
    <property type="match status" value="1"/>
</dbReference>
<evidence type="ECO:0000313" key="6">
    <source>
        <dbReference type="EMBL" id="OOQ84231.1"/>
    </source>
</evidence>
<feature type="region of interest" description="Disordered" evidence="3">
    <location>
        <begin position="287"/>
        <end position="306"/>
    </location>
</feature>
<dbReference type="GO" id="GO:0004364">
    <property type="term" value="F:glutathione transferase activity"/>
    <property type="evidence" value="ECO:0007669"/>
    <property type="project" value="TreeGrafter"/>
</dbReference>
<dbReference type="InterPro" id="IPR040079">
    <property type="entry name" value="Glutathione_S-Trfase"/>
</dbReference>
<dbReference type="InterPro" id="IPR036249">
    <property type="entry name" value="Thioredoxin-like_sf"/>
</dbReference>
<comment type="similarity">
    <text evidence="2">Belongs to the GST superfamily. Zeta family.</text>
</comment>